<dbReference type="OrthoDB" id="9764766at2"/>
<dbReference type="Gene3D" id="3.90.1150.60">
    <property type="entry name" value="Methioning gamme-lyase, C-terminal domain"/>
    <property type="match status" value="1"/>
</dbReference>
<dbReference type="EMBL" id="FUYN01000005">
    <property type="protein sequence ID" value="SKB61043.1"/>
    <property type="molecule type" value="Genomic_DNA"/>
</dbReference>
<dbReference type="GO" id="GO:0016829">
    <property type="term" value="F:lyase activity"/>
    <property type="evidence" value="ECO:0007669"/>
    <property type="project" value="UniProtKB-KW"/>
</dbReference>
<dbReference type="PANTHER" id="PTHR46658">
    <property type="entry name" value="CYS OR MET METABOLISM PYRIDOXAL-PHOSPHATE-DEPENDENT ENZYME"/>
    <property type="match status" value="1"/>
</dbReference>
<keyword evidence="1" id="KW-0456">Lyase</keyword>
<dbReference type="AlphaFoldDB" id="A0A1T5CP06"/>
<evidence type="ECO:0000313" key="2">
    <source>
        <dbReference type="Proteomes" id="UP000243406"/>
    </source>
</evidence>
<organism evidence="1 2">
    <name type="scientific">Acetoanaerobium noterae</name>
    <dbReference type="NCBI Taxonomy" id="745369"/>
    <lineage>
        <taxon>Bacteria</taxon>
        <taxon>Bacillati</taxon>
        <taxon>Bacillota</taxon>
        <taxon>Clostridia</taxon>
        <taxon>Peptostreptococcales</taxon>
        <taxon>Filifactoraceae</taxon>
        <taxon>Acetoanaerobium</taxon>
    </lineage>
</organism>
<reference evidence="2" key="1">
    <citation type="submission" date="2017-02" db="EMBL/GenBank/DDBJ databases">
        <authorList>
            <person name="Varghese N."/>
            <person name="Submissions S."/>
        </authorList>
    </citation>
    <scope>NUCLEOTIDE SEQUENCE [LARGE SCALE GENOMIC DNA]</scope>
    <source>
        <strain evidence="2">ATCC 35199</strain>
    </source>
</reference>
<name>A0A1T5CP06_9FIRM</name>
<dbReference type="PANTHER" id="PTHR46658:SF1">
    <property type="entry name" value="CYS OR MET METABOLISM PYRIDOXAL-PHOSPHATE-DEPENDENT ENZYME"/>
    <property type="match status" value="1"/>
</dbReference>
<sequence>MYTSSNNYYSYFGISNDLINQASSIEKSLSKIYSELDKIKEINQLKVLKAMQDAKLSDSHFNPSTGYGYNDAGREKIEEIYANVFNTEDALVRPTLVNGTHALSTCLQSLLMPGDTMLSISGKPYDTLDEVIGITNHPLSLKSYNIKYEQIDLLPSGDFDKNSIVNHLKVNSDIKMIYIQRSKGYSRRKSLTINTLEEICNLIKSINNKVIIMLDNCYGEFIETREPTDVGVDIMAGSLIKNPGGGLAITGGYIVGKKSYVELASQRLTCPSIGKECGLTFNTNRLTLQGLFLAPSIVNSALKGAIFCSKLFQDSSYDVYPVYDEARSDIIQAIGLNSELEVIEFCKAIQAAAPVDSYVTPEPWDMPGYDSKVIMAAGAFIQGSSIELSADAPIKEPFTVYFQGGITYEHSKLGALMAYNNIKKIKE</sequence>
<proteinExistence type="predicted"/>
<dbReference type="InterPro" id="IPR015424">
    <property type="entry name" value="PyrdxlP-dep_Trfase"/>
</dbReference>
<dbReference type="Gene3D" id="3.40.640.10">
    <property type="entry name" value="Type I PLP-dependent aspartate aminotransferase-like (Major domain)"/>
    <property type="match status" value="1"/>
</dbReference>
<protein>
    <submittedName>
        <fullName evidence="1">Cystathionine beta-lyase family protein involved in aluminum resistance</fullName>
    </submittedName>
</protein>
<dbReference type="Pfam" id="PF06838">
    <property type="entry name" value="Met_gamma_lyase"/>
    <property type="match status" value="1"/>
</dbReference>
<dbReference type="RefSeq" id="WP_079590093.1">
    <property type="nucleotide sequence ID" value="NZ_FUYN01000005.1"/>
</dbReference>
<gene>
    <name evidence="1" type="ORF">SAMN02745120_2303</name>
</gene>
<evidence type="ECO:0000313" key="1">
    <source>
        <dbReference type="EMBL" id="SKB61043.1"/>
    </source>
</evidence>
<dbReference type="InterPro" id="IPR015421">
    <property type="entry name" value="PyrdxlP-dep_Trfase_major"/>
</dbReference>
<keyword evidence="2" id="KW-1185">Reference proteome</keyword>
<accession>A0A1T5CP06</accession>
<dbReference type="Proteomes" id="UP000243406">
    <property type="component" value="Unassembled WGS sequence"/>
</dbReference>
<dbReference type="SUPFAM" id="SSF53383">
    <property type="entry name" value="PLP-dependent transferases"/>
    <property type="match status" value="1"/>
</dbReference>
<dbReference type="InterPro" id="IPR009651">
    <property type="entry name" value="Met_g_lyase_put"/>
</dbReference>